<comment type="caution">
    <text evidence="2">The sequence shown here is derived from an EMBL/GenBank/DDBJ whole genome shotgun (WGS) entry which is preliminary data.</text>
</comment>
<sequence>MLSSPELVELQRQLTALRFEQWRHESLFSLQWWFLLFLLIAPWLIWVKLVERRRVLEISLFGALTIGLITLMDAMGMELGLWGYRYKLTPLLPMLLPMDFSVLAVIHMLIYQYFRPWKAFITALTVAGCVFAFIGEPFMEYIGIYQRYGWLYIYSLPIYVGKAVACRLIVATLMKLNQAR</sequence>
<accession>A0ABU3NTG8</accession>
<reference evidence="2 3" key="1">
    <citation type="submission" date="2023-07" db="EMBL/GenBank/DDBJ databases">
        <title>The novel representative of Negativicutes class, Anaeroselena agilis gen. nov. sp. nov.</title>
        <authorList>
            <person name="Prokofeva M.I."/>
            <person name="Elcheninov A.G."/>
            <person name="Klyukina A."/>
            <person name="Kublanov I.V."/>
            <person name="Frolov E.N."/>
            <person name="Podosokorskaya O.A."/>
        </authorList>
    </citation>
    <scope>NUCLEOTIDE SEQUENCE [LARGE SCALE GENOMIC DNA]</scope>
    <source>
        <strain evidence="2 3">4137-cl</strain>
    </source>
</reference>
<feature type="transmembrane region" description="Helical" evidence="1">
    <location>
        <begin position="59"/>
        <end position="82"/>
    </location>
</feature>
<evidence type="ECO:0000256" key="1">
    <source>
        <dbReference type="SAM" id="Phobius"/>
    </source>
</evidence>
<protein>
    <submittedName>
        <fullName evidence="2">CBO0543 family protein</fullName>
    </submittedName>
</protein>
<name>A0ABU3NTG8_9FIRM</name>
<organism evidence="2 3">
    <name type="scientific">Anaeroselena agilis</name>
    <dbReference type="NCBI Taxonomy" id="3063788"/>
    <lineage>
        <taxon>Bacteria</taxon>
        <taxon>Bacillati</taxon>
        <taxon>Bacillota</taxon>
        <taxon>Negativicutes</taxon>
        <taxon>Acetonemataceae</taxon>
        <taxon>Anaeroselena</taxon>
    </lineage>
</organism>
<keyword evidence="1" id="KW-1133">Transmembrane helix</keyword>
<keyword evidence="3" id="KW-1185">Reference proteome</keyword>
<dbReference type="RefSeq" id="WP_413778661.1">
    <property type="nucleotide sequence ID" value="NZ_JAUOZS010000001.1"/>
</dbReference>
<feature type="transmembrane region" description="Helical" evidence="1">
    <location>
        <begin position="94"/>
        <end position="114"/>
    </location>
</feature>
<keyword evidence="1" id="KW-0472">Membrane</keyword>
<feature type="transmembrane region" description="Helical" evidence="1">
    <location>
        <begin position="151"/>
        <end position="170"/>
    </location>
</feature>
<feature type="transmembrane region" description="Helical" evidence="1">
    <location>
        <begin position="30"/>
        <end position="47"/>
    </location>
</feature>
<keyword evidence="1" id="KW-0812">Transmembrane</keyword>
<dbReference type="InterPro" id="IPR048147">
    <property type="entry name" value="CBO0543-like"/>
</dbReference>
<feature type="transmembrane region" description="Helical" evidence="1">
    <location>
        <begin position="121"/>
        <end position="139"/>
    </location>
</feature>
<evidence type="ECO:0000313" key="2">
    <source>
        <dbReference type="EMBL" id="MDT8900102.1"/>
    </source>
</evidence>
<proteinExistence type="predicted"/>
<dbReference type="Proteomes" id="UP001254848">
    <property type="component" value="Unassembled WGS sequence"/>
</dbReference>
<evidence type="ECO:0000313" key="3">
    <source>
        <dbReference type="Proteomes" id="UP001254848"/>
    </source>
</evidence>
<dbReference type="EMBL" id="JAUOZS010000001">
    <property type="protein sequence ID" value="MDT8900102.1"/>
    <property type="molecule type" value="Genomic_DNA"/>
</dbReference>
<gene>
    <name evidence="2" type="ORF">Q4T40_02475</name>
</gene>
<dbReference type="NCBIfam" id="NF041644">
    <property type="entry name" value="CBO0543_fam"/>
    <property type="match status" value="1"/>
</dbReference>